<dbReference type="InterPro" id="IPR002822">
    <property type="entry name" value="Ni_insertion"/>
</dbReference>
<dbReference type="GO" id="GO:0016151">
    <property type="term" value="F:nickel cation binding"/>
    <property type="evidence" value="ECO:0007669"/>
    <property type="project" value="UniProtKB-UniRule"/>
</dbReference>
<reference evidence="3 4" key="1">
    <citation type="submission" date="2020-04" db="EMBL/GenBank/DDBJ databases">
        <title>Draft genome sequence of Caldanaerobacter sunterraneus. strain 1523vc isolated from Griffin hot spring, Kamchatka, Russia.</title>
        <authorList>
            <person name="Toshchakov S.V."/>
            <person name="Podosokorskaya O.A."/>
            <person name="Kublanov I.V."/>
            <person name="Korzhenkov A."/>
            <person name="Patrushev M.V."/>
        </authorList>
    </citation>
    <scope>NUCLEOTIDE SEQUENCE [LARGE SCALE GENOMIC DNA]</scope>
    <source>
        <strain evidence="3 4">1523vc</strain>
    </source>
</reference>
<dbReference type="AlphaFoldDB" id="A0A7Y2L4S0"/>
<sequence>MKVLYFDCFAGISGDMTIASLLNHVDEEEFKKEIKKIALKDFDIEINTTRKNTISAKTFKVIYQEEKHHHRHLKDVKEIVERSELSEKVKKLSVEMFERLAEAEAKIHGRSVEEVHFHEVGAVDSIVDMIGTAILIDMIKPDKIVSSPLPVTSGFVHTQHGLMPVPAPATVELLKGIPVKSIDIIEGELVTPTGAVIIKTLAGEFGGIPDMVIHSVGYGAGMRDLEIPNLLRTYVGEEKVKKKPETLMVLETNIDDMNPEFYQYLFDKLFENGALDVFLTPVIMKKQRPGALITVICEEEKVGRLKEVIFKETTTFGIRYYEVLRHKLDREIEEITTPYGNIRVKKGYFNGKLIKAYPEYEDVKAVSKKTGKGINDVYRAIMKEIEDKFFKS</sequence>
<dbReference type="GO" id="GO:0051604">
    <property type="term" value="P:protein maturation"/>
    <property type="evidence" value="ECO:0007669"/>
    <property type="project" value="UniProtKB-UniRule"/>
</dbReference>
<evidence type="ECO:0000313" key="4">
    <source>
        <dbReference type="Proteomes" id="UP000529861"/>
    </source>
</evidence>
<dbReference type="PANTHER" id="PTHR36566">
    <property type="entry name" value="NICKEL INSERTION PROTEIN-RELATED"/>
    <property type="match status" value="1"/>
</dbReference>
<protein>
    <recommendedName>
        <fullName evidence="2">Pyridinium-3,5-bisthiocarboxylic acid mononucleotide nickel insertion protein</fullName>
        <shortName evidence="2">P2TMN nickel insertion protein</shortName>
        <ecNumber evidence="2">4.99.1.12</ecNumber>
    </recommendedName>
    <alternativeName>
        <fullName evidence="2">Nickel-pincer cofactor biosynthesis protein LarC</fullName>
    </alternativeName>
</protein>
<comment type="function">
    <text evidence="2">Involved in the biosynthesis of a nickel-pincer cofactor ((SCS)Ni(II) pincer complex). Binds Ni(2+), and functions in nickel delivery to pyridinium-3,5-bisthiocarboxylic acid mononucleotide (P2TMN), to form the mature cofactor. Is thus probably required for the activation of nickel-pincer cofactor-dependent enzymes.</text>
</comment>
<gene>
    <name evidence="2 3" type="primary">larC</name>
    <name evidence="3" type="ORF">HKI81_00750</name>
</gene>
<name>A0A7Y2L4S0_9THEO</name>
<dbReference type="Gene3D" id="3.10.20.300">
    <property type="entry name" value="mk0293 like domain"/>
    <property type="match status" value="1"/>
</dbReference>
<comment type="catalytic activity">
    <reaction evidence="2">
        <text>Ni(II)-pyridinium-3,5-bisthiocarboxylate mononucleotide = pyridinium-3,5-bisthiocarboxylate mononucleotide + Ni(2+)</text>
        <dbReference type="Rhea" id="RHEA:54784"/>
        <dbReference type="ChEBI" id="CHEBI:49786"/>
        <dbReference type="ChEBI" id="CHEBI:137372"/>
        <dbReference type="ChEBI" id="CHEBI:137373"/>
        <dbReference type="EC" id="4.99.1.12"/>
    </reaction>
</comment>
<proteinExistence type="inferred from homology"/>
<dbReference type="EC" id="4.99.1.12" evidence="2"/>
<dbReference type="RefSeq" id="WP_022588667.1">
    <property type="nucleotide sequence ID" value="NZ_JABEQB010000002.1"/>
</dbReference>
<evidence type="ECO:0000256" key="1">
    <source>
        <dbReference type="ARBA" id="ARBA00022596"/>
    </source>
</evidence>
<dbReference type="GO" id="GO:0016829">
    <property type="term" value="F:lyase activity"/>
    <property type="evidence" value="ECO:0007669"/>
    <property type="project" value="UniProtKB-UniRule"/>
</dbReference>
<keyword evidence="2" id="KW-0456">Lyase</keyword>
<dbReference type="Gene3D" id="3.30.70.1380">
    <property type="entry name" value="Transcriptional regulatory protein pf0864 domain like"/>
    <property type="match status" value="1"/>
</dbReference>
<comment type="similarity">
    <text evidence="2">Belongs to the LarC family.</text>
</comment>
<evidence type="ECO:0000313" key="3">
    <source>
        <dbReference type="EMBL" id="NNG65789.1"/>
    </source>
</evidence>
<keyword evidence="1 2" id="KW-0533">Nickel</keyword>
<dbReference type="PANTHER" id="PTHR36566:SF1">
    <property type="entry name" value="PYRIDINIUM-3,5-BISTHIOCARBOXYLIC ACID MONONUCLEOTIDE NICKEL INSERTION PROTEIN"/>
    <property type="match status" value="1"/>
</dbReference>
<evidence type="ECO:0000256" key="2">
    <source>
        <dbReference type="HAMAP-Rule" id="MF_01074"/>
    </source>
</evidence>
<dbReference type="EMBL" id="JABEQB010000002">
    <property type="protein sequence ID" value="NNG65789.1"/>
    <property type="molecule type" value="Genomic_DNA"/>
</dbReference>
<organism evidence="3 4">
    <name type="scientific">Caldanaerobacter subterraneus</name>
    <dbReference type="NCBI Taxonomy" id="911092"/>
    <lineage>
        <taxon>Bacteria</taxon>
        <taxon>Bacillati</taxon>
        <taxon>Bacillota</taxon>
        <taxon>Clostridia</taxon>
        <taxon>Thermoanaerobacterales</taxon>
        <taxon>Thermoanaerobacteraceae</taxon>
        <taxon>Caldanaerobacter</taxon>
    </lineage>
</organism>
<accession>A0A7Y2L4S0</accession>
<dbReference type="Pfam" id="PF01969">
    <property type="entry name" value="Ni_insertion"/>
    <property type="match status" value="1"/>
</dbReference>
<comment type="caution">
    <text evidence="3">The sequence shown here is derived from an EMBL/GenBank/DDBJ whole genome shotgun (WGS) entry which is preliminary data.</text>
</comment>
<dbReference type="NCBIfam" id="TIGR00299">
    <property type="entry name" value="nickel pincer cofactor biosynthesis protein LarC"/>
    <property type="match status" value="1"/>
</dbReference>
<dbReference type="HAMAP" id="MF_01074">
    <property type="entry name" value="LarC"/>
    <property type="match status" value="1"/>
</dbReference>
<dbReference type="Proteomes" id="UP000529861">
    <property type="component" value="Unassembled WGS sequence"/>
</dbReference>